<comment type="caution">
    <text evidence="7">The sequence shown here is derived from an EMBL/GenBank/DDBJ whole genome shotgun (WGS) entry which is preliminary data.</text>
</comment>
<proteinExistence type="inferred from homology"/>
<dbReference type="SUPFAM" id="SSF53850">
    <property type="entry name" value="Periplasmic binding protein-like II"/>
    <property type="match status" value="1"/>
</dbReference>
<organism evidence="7 8">
    <name type="scientific">Labrys neptuniae</name>
    <dbReference type="NCBI Taxonomy" id="376174"/>
    <lineage>
        <taxon>Bacteria</taxon>
        <taxon>Pseudomonadati</taxon>
        <taxon>Pseudomonadota</taxon>
        <taxon>Alphaproteobacteria</taxon>
        <taxon>Hyphomicrobiales</taxon>
        <taxon>Xanthobacteraceae</taxon>
        <taxon>Labrys</taxon>
    </lineage>
</organism>
<keyword evidence="3" id="KW-0238">DNA-binding</keyword>
<dbReference type="InterPro" id="IPR058163">
    <property type="entry name" value="LysR-type_TF_proteobact-type"/>
</dbReference>
<dbReference type="Pfam" id="PF03466">
    <property type="entry name" value="LysR_substrate"/>
    <property type="match status" value="1"/>
</dbReference>
<evidence type="ECO:0000313" key="7">
    <source>
        <dbReference type="EMBL" id="MEW9307726.1"/>
    </source>
</evidence>
<evidence type="ECO:0000256" key="4">
    <source>
        <dbReference type="ARBA" id="ARBA00023159"/>
    </source>
</evidence>
<dbReference type="InterPro" id="IPR036388">
    <property type="entry name" value="WH-like_DNA-bd_sf"/>
</dbReference>
<keyword evidence="4" id="KW-0010">Activator</keyword>
<evidence type="ECO:0000256" key="3">
    <source>
        <dbReference type="ARBA" id="ARBA00023125"/>
    </source>
</evidence>
<dbReference type="Proteomes" id="UP001555786">
    <property type="component" value="Unassembled WGS sequence"/>
</dbReference>
<sequence length="295" mass="32041">MIRSHLPLNALRAFEAAARHLSFTGAGLELRVTQTAVSHQVKNLEEILGVRLFRRLPRGLALTEEGQALVPVLNEAFGRIGATLDRFEKGHFRDVVTVGVVGTFAAGWLLPRLRSFGEAHPFIDLRILTNNNRINLAGDGLDYAIRFGDGLWHGTEAMLLMPAPLSPVCAPAAAERLRRPADLAGEVLLRSYREDEWQLWFAAAGSSGPATHAVVFDSSVTMAEAIAQGIGVGLLPTAMFSSALASGRLMRPFETEVHAGSYWLTHLKSRQPSPAMLAFRAWLLAGCQTQTTLPA</sequence>
<dbReference type="InterPro" id="IPR000847">
    <property type="entry name" value="LysR_HTH_N"/>
</dbReference>
<dbReference type="RefSeq" id="WP_367625058.1">
    <property type="nucleotide sequence ID" value="NZ_JBFNQD010000006.1"/>
</dbReference>
<keyword evidence="2" id="KW-0805">Transcription regulation</keyword>
<evidence type="ECO:0000313" key="8">
    <source>
        <dbReference type="Proteomes" id="UP001555786"/>
    </source>
</evidence>
<dbReference type="PANTHER" id="PTHR30537">
    <property type="entry name" value="HTH-TYPE TRANSCRIPTIONAL REGULATOR"/>
    <property type="match status" value="1"/>
</dbReference>
<name>A0ABV3PPZ6_9HYPH</name>
<dbReference type="Gene3D" id="3.40.190.10">
    <property type="entry name" value="Periplasmic binding protein-like II"/>
    <property type="match status" value="2"/>
</dbReference>
<comment type="similarity">
    <text evidence="1">Belongs to the LysR transcriptional regulatory family.</text>
</comment>
<evidence type="ECO:0000256" key="1">
    <source>
        <dbReference type="ARBA" id="ARBA00009437"/>
    </source>
</evidence>
<protein>
    <submittedName>
        <fullName evidence="7">LysR family transcriptional regulator</fullName>
    </submittedName>
</protein>
<dbReference type="InterPro" id="IPR005119">
    <property type="entry name" value="LysR_subst-bd"/>
</dbReference>
<dbReference type="InterPro" id="IPR036390">
    <property type="entry name" value="WH_DNA-bd_sf"/>
</dbReference>
<feature type="domain" description="HTH lysR-type" evidence="6">
    <location>
        <begin position="6"/>
        <end position="63"/>
    </location>
</feature>
<keyword evidence="8" id="KW-1185">Reference proteome</keyword>
<dbReference type="PRINTS" id="PR00039">
    <property type="entry name" value="HTHLYSR"/>
</dbReference>
<gene>
    <name evidence="7" type="ORF">ABXS05_19385</name>
</gene>
<dbReference type="SUPFAM" id="SSF46785">
    <property type="entry name" value="Winged helix' DNA-binding domain"/>
    <property type="match status" value="1"/>
</dbReference>
<dbReference type="Pfam" id="PF00126">
    <property type="entry name" value="HTH_1"/>
    <property type="match status" value="1"/>
</dbReference>
<evidence type="ECO:0000259" key="6">
    <source>
        <dbReference type="PROSITE" id="PS50931"/>
    </source>
</evidence>
<evidence type="ECO:0000256" key="5">
    <source>
        <dbReference type="ARBA" id="ARBA00023163"/>
    </source>
</evidence>
<keyword evidence="5" id="KW-0804">Transcription</keyword>
<dbReference type="PANTHER" id="PTHR30537:SF70">
    <property type="entry name" value="HTH-TYPE TRANSCRIPTIONAL ACTIVATOR AMPR"/>
    <property type="match status" value="1"/>
</dbReference>
<accession>A0ABV3PPZ6</accession>
<dbReference type="PROSITE" id="PS50931">
    <property type="entry name" value="HTH_LYSR"/>
    <property type="match status" value="1"/>
</dbReference>
<reference evidence="7 8" key="1">
    <citation type="submission" date="2024-07" db="EMBL/GenBank/DDBJ databases">
        <title>Description of Labrys sedimenti sp. nov., isolated from a diclofenac-degrading enrichment culture.</title>
        <authorList>
            <person name="Tancsics A."/>
            <person name="Csepanyi A."/>
        </authorList>
    </citation>
    <scope>NUCLEOTIDE SEQUENCE [LARGE SCALE GENOMIC DNA]</scope>
    <source>
        <strain evidence="7 8">LMG 23578</strain>
    </source>
</reference>
<dbReference type="Gene3D" id="1.10.10.10">
    <property type="entry name" value="Winged helix-like DNA-binding domain superfamily/Winged helix DNA-binding domain"/>
    <property type="match status" value="1"/>
</dbReference>
<dbReference type="EMBL" id="JBFNQD010000006">
    <property type="protein sequence ID" value="MEW9307726.1"/>
    <property type="molecule type" value="Genomic_DNA"/>
</dbReference>
<evidence type="ECO:0000256" key="2">
    <source>
        <dbReference type="ARBA" id="ARBA00023015"/>
    </source>
</evidence>